<reference evidence="2 3" key="1">
    <citation type="submission" date="2018-07" db="EMBL/GenBank/DDBJ databases">
        <title>Genome sequences of six Lactobacillus spp. isolated from bumble bee guts.</title>
        <authorList>
            <person name="Motta E.V.S."/>
            <person name="Moran N.A."/>
        </authorList>
    </citation>
    <scope>NUCLEOTIDE SEQUENCE [LARGE SCALE GENOMIC DNA]</scope>
    <source>
        <strain evidence="2 3">BI-4G</strain>
    </source>
</reference>
<dbReference type="Proteomes" id="UP000283380">
    <property type="component" value="Unassembled WGS sequence"/>
</dbReference>
<accession>A0ABX9LWT3</accession>
<dbReference type="Pfam" id="PF09524">
    <property type="entry name" value="Phg_2220_C"/>
    <property type="match status" value="1"/>
</dbReference>
<evidence type="ECO:0000313" key="3">
    <source>
        <dbReference type="Proteomes" id="UP000283380"/>
    </source>
</evidence>
<sequence length="271" mass="31484">MKAKWLYSKHPIVIDTDLAVALGSNGDREAIVLQQLNYWLHSKWAKEINGRMWIYNTFENWQKDNFPWLSLPTVKRIFTKLEKKGLIITGNFNKAGFDKTKWYSIDEDKLNELMNHASYQNDTTIVSKRDDGEYQNDTTYTRDYTETTTDKDIYSSAKAEPAIYKEVIDYLNEKAGTKYKSSSAVSKRLIDARVKEGYSLEDFKMVIQNKCATWLHDSKMNKYLRPQTLFGTKFEGYLNEKTPNVPQHADFDADAFTNGEIEGVNEDELPF</sequence>
<organism evidence="2 3">
    <name type="scientific">Lactobacillus bombicola</name>
    <dbReference type="NCBI Taxonomy" id="1505723"/>
    <lineage>
        <taxon>Bacteria</taxon>
        <taxon>Bacillati</taxon>
        <taxon>Bacillota</taxon>
        <taxon>Bacilli</taxon>
        <taxon>Lactobacillales</taxon>
        <taxon>Lactobacillaceae</taxon>
        <taxon>Lactobacillus</taxon>
    </lineage>
</organism>
<gene>
    <name evidence="2" type="ORF">DS834_01200</name>
</gene>
<dbReference type="NCBIfam" id="TIGR02220">
    <property type="entry name" value="phg_TIGR02220"/>
    <property type="match status" value="1"/>
</dbReference>
<dbReference type="RefSeq" id="WP_118906686.1">
    <property type="nucleotide sequence ID" value="NZ_QOCU01000001.1"/>
</dbReference>
<feature type="domain" description="Phage conserved hypothetical protein C-terminal" evidence="1">
    <location>
        <begin position="167"/>
        <end position="239"/>
    </location>
</feature>
<dbReference type="InterPro" id="IPR011741">
    <property type="entry name" value="Phg_2220_C"/>
</dbReference>
<name>A0ABX9LWT3_9LACO</name>
<dbReference type="EMBL" id="QOCU01000001">
    <property type="protein sequence ID" value="RHW53581.1"/>
    <property type="molecule type" value="Genomic_DNA"/>
</dbReference>
<proteinExistence type="predicted"/>
<evidence type="ECO:0000313" key="2">
    <source>
        <dbReference type="EMBL" id="RHW53581.1"/>
    </source>
</evidence>
<protein>
    <recommendedName>
        <fullName evidence="1">Phage conserved hypothetical protein C-terminal domain-containing protein</fullName>
    </recommendedName>
</protein>
<keyword evidence="3" id="KW-1185">Reference proteome</keyword>
<evidence type="ECO:0000259" key="1">
    <source>
        <dbReference type="Pfam" id="PF09524"/>
    </source>
</evidence>
<comment type="caution">
    <text evidence="2">The sequence shown here is derived from an EMBL/GenBank/DDBJ whole genome shotgun (WGS) entry which is preliminary data.</text>
</comment>